<dbReference type="Proteomes" id="UP000799429">
    <property type="component" value="Unassembled WGS sequence"/>
</dbReference>
<dbReference type="EMBL" id="MU006098">
    <property type="protein sequence ID" value="KAF2837872.1"/>
    <property type="molecule type" value="Genomic_DNA"/>
</dbReference>
<protein>
    <submittedName>
        <fullName evidence="1">Uncharacterized protein</fullName>
    </submittedName>
</protein>
<organism evidence="1 2">
    <name type="scientific">Patellaria atrata CBS 101060</name>
    <dbReference type="NCBI Taxonomy" id="1346257"/>
    <lineage>
        <taxon>Eukaryota</taxon>
        <taxon>Fungi</taxon>
        <taxon>Dikarya</taxon>
        <taxon>Ascomycota</taxon>
        <taxon>Pezizomycotina</taxon>
        <taxon>Dothideomycetes</taxon>
        <taxon>Dothideomycetes incertae sedis</taxon>
        <taxon>Patellariales</taxon>
        <taxon>Patellariaceae</taxon>
        <taxon>Patellaria</taxon>
    </lineage>
</organism>
<accession>A0A9P4S877</accession>
<comment type="caution">
    <text evidence="1">The sequence shown here is derived from an EMBL/GenBank/DDBJ whole genome shotgun (WGS) entry which is preliminary data.</text>
</comment>
<keyword evidence="2" id="KW-1185">Reference proteome</keyword>
<gene>
    <name evidence="1" type="ORF">M501DRAFT_143709</name>
</gene>
<name>A0A9P4S877_9PEZI</name>
<dbReference type="AlphaFoldDB" id="A0A9P4S877"/>
<evidence type="ECO:0000313" key="1">
    <source>
        <dbReference type="EMBL" id="KAF2837872.1"/>
    </source>
</evidence>
<evidence type="ECO:0000313" key="2">
    <source>
        <dbReference type="Proteomes" id="UP000799429"/>
    </source>
</evidence>
<proteinExistence type="predicted"/>
<reference evidence="1" key="1">
    <citation type="journal article" date="2020" name="Stud. Mycol.">
        <title>101 Dothideomycetes genomes: a test case for predicting lifestyles and emergence of pathogens.</title>
        <authorList>
            <person name="Haridas S."/>
            <person name="Albert R."/>
            <person name="Binder M."/>
            <person name="Bloem J."/>
            <person name="Labutti K."/>
            <person name="Salamov A."/>
            <person name="Andreopoulos B."/>
            <person name="Baker S."/>
            <person name="Barry K."/>
            <person name="Bills G."/>
            <person name="Bluhm B."/>
            <person name="Cannon C."/>
            <person name="Castanera R."/>
            <person name="Culley D."/>
            <person name="Daum C."/>
            <person name="Ezra D."/>
            <person name="Gonzalez J."/>
            <person name="Henrissat B."/>
            <person name="Kuo A."/>
            <person name="Liang C."/>
            <person name="Lipzen A."/>
            <person name="Lutzoni F."/>
            <person name="Magnuson J."/>
            <person name="Mondo S."/>
            <person name="Nolan M."/>
            <person name="Ohm R."/>
            <person name="Pangilinan J."/>
            <person name="Park H.-J."/>
            <person name="Ramirez L."/>
            <person name="Alfaro M."/>
            <person name="Sun H."/>
            <person name="Tritt A."/>
            <person name="Yoshinaga Y."/>
            <person name="Zwiers L.-H."/>
            <person name="Turgeon B."/>
            <person name="Goodwin S."/>
            <person name="Spatafora J."/>
            <person name="Crous P."/>
            <person name="Grigoriev I."/>
        </authorList>
    </citation>
    <scope>NUCLEOTIDE SEQUENCE</scope>
    <source>
        <strain evidence="1">CBS 101060</strain>
    </source>
</reference>
<sequence>MTPHHHHHHHHRPSQPALCLQVTHFDTPGSIDASPLLLLTSPCLNFNQSRGRTDFLVFSGQQHHLYILPARSTLLPELQALHLATTQPPTFICCFGAFTCPIPKAL</sequence>